<dbReference type="InterPro" id="IPR054289">
    <property type="entry name" value="DUF7025"/>
</dbReference>
<dbReference type="InterPro" id="IPR003593">
    <property type="entry name" value="AAA+_ATPase"/>
</dbReference>
<reference evidence="3 4" key="1">
    <citation type="journal article" date="2014" name="BMC Genomics">
        <title>Comparative genome sequencing reveals chemotype-specific gene clusters in the toxigenic black mold Stachybotrys.</title>
        <authorList>
            <person name="Semeiks J."/>
            <person name="Borek D."/>
            <person name="Otwinowski Z."/>
            <person name="Grishin N.V."/>
        </authorList>
    </citation>
    <scope>NUCLEOTIDE SEQUENCE [LARGE SCALE GENOMIC DNA]</scope>
    <source>
        <strain evidence="4">CBS 109288 / IBT 7711</strain>
    </source>
</reference>
<dbReference type="InterPro" id="IPR027417">
    <property type="entry name" value="P-loop_NTPase"/>
</dbReference>
<dbReference type="Pfam" id="PF22942">
    <property type="entry name" value="DUF7025"/>
    <property type="match status" value="1"/>
</dbReference>
<dbReference type="Pfam" id="PF00004">
    <property type="entry name" value="AAA"/>
    <property type="match status" value="1"/>
</dbReference>
<accession>A0A084BBJ0</accession>
<feature type="region of interest" description="Disordered" evidence="1">
    <location>
        <begin position="231"/>
        <end position="252"/>
    </location>
</feature>
<gene>
    <name evidence="3" type="ORF">S7711_01274</name>
</gene>
<dbReference type="GO" id="GO:0016887">
    <property type="term" value="F:ATP hydrolysis activity"/>
    <property type="evidence" value="ECO:0007669"/>
    <property type="project" value="InterPro"/>
</dbReference>
<protein>
    <recommendedName>
        <fullName evidence="2">AAA+ ATPase domain-containing protein</fullName>
    </recommendedName>
</protein>
<dbReference type="SUPFAM" id="SSF52540">
    <property type="entry name" value="P-loop containing nucleoside triphosphate hydrolases"/>
    <property type="match status" value="1"/>
</dbReference>
<keyword evidence="4" id="KW-1185">Reference proteome</keyword>
<sequence>MNTVGSTTGESSMIQPGDVADDVKLLREEAIAQRNRIMVIEEKLSHMEQPQRLYSSMDATTHTEVTDDSDPNQDYMFLSAEKTIPRVRECCYAEFKNRFEPDGKDGHYAVDVLVSGNLLHQEILQEHTLRDKLLERPSVSSPQNYKAKSLSKTVKIANAANNLILQAQSEAKWPRRIRIQSPVLLRALAKVNRERWSSRPRTYYRPFHSIIFQHSRMRDLLNDLEERWKTRSDSGSYTNPDDSDGTDAYDDPDAILDSPGALDCMQAYMAYMDEKIIPDYRRFEHMDVTSNAQVRFSDLWYLFRTGELVCRRVAGEVLGQREFRMAKRIWKTYSVDPMVERQVPITADDKEAQDVALASENTAFDLKCYYVDFNGDEFCVVKKKYSIEPYNGEVPVNSLPIYPLRFGERWVQRMDQSRKRGEALLDAMRARHCSYNGWTLTQSPSGEQTIGADKTRVQQSEHVNSEVMIDFAEAFHQFPQWRPTRASLRQKAMESLTLPENFRIRWWSGPDRGTFLGETTELTPGMSGVPQKQRNKYLMEDPFLATVRENGKQMRPTTEGHLNPEAVILLTERVFAYVFQERKFAQLTVAKIRSSSKTGLALDMLKIPLSIKHAIQGSVLGHLMHKSVERKIDHDWTSLDLIQGKGTGLFILLHGVPGVGKTATAEAIAQANGKPLFKITVGDLGMTPDKLETSLREIFRLASIWDCILLLDEVDTFFSQRSRADTATNKNALVSVFLRVLDYYNGILFLTTNRAGVLDEAFKSRIHYKIYYPDLTREQALDIWKLNIDRVRAIEDQLAKAEKREPLQINERELLEFANRLFHEGVGQKRANRWNGRQIRNAFQVARSLAYYEHGMRKEQAARDQFIATKTDGVELTEALERISGPLVLDVRHFETMEAITASFENYRATIHGGYTDADIALEAEYRNDKYRDHVTEGLQGEYRDAHLRATPGLDSEGVPDGVIATTNDSYIGFAGRFQRSNQQPSETRNEDGPLTGLAIPPNRQPPASSGFRSRSSSYLSTGGSAPAPCLATNNSPAAHTGSQFPAYPASSPRFGALRDEGTIPSGPDAPGTYAMGTTPRFGGAHQAQNYVGSPRSNGMESNVPGGNFIFNYRSANPYAYGIDNGGARELPILATKEYCLGKTFIVTGANVGLGKEAVRHLVSLGSARVIMTARNMSAGQEAKANIEATTGITGVAQLWELDLASYDSVREFVTRASELDRIDSLIGNAAVAMSQHHVSEGHLTPITVNLISTFLLAVLLFPKMKNDAKRLGTTPHISFVVSGGSFNHQAAWNAVKDDPIVGLDQGKAPMDPSYGNLLTSVRDAVKDDRIVGINQGRVPVQASYPLSKLMELFAVREIRSVLPLAKTGVIVNAVDPGLCETELSRNAPPEFKQHILQMYEQFGRNADHGSRNLLYAAVAGPESHGKYIASCKISVEELPDWVTNEEARKDQKRVWDVLCAELNRIEPGCISKMLA</sequence>
<evidence type="ECO:0000256" key="1">
    <source>
        <dbReference type="SAM" id="MobiDB-lite"/>
    </source>
</evidence>
<dbReference type="Pfam" id="PF00106">
    <property type="entry name" value="adh_short"/>
    <property type="match status" value="1"/>
</dbReference>
<dbReference type="OrthoDB" id="10042665at2759"/>
<dbReference type="Gene3D" id="3.40.50.300">
    <property type="entry name" value="P-loop containing nucleotide triphosphate hydrolases"/>
    <property type="match status" value="1"/>
</dbReference>
<dbReference type="Pfam" id="PF23232">
    <property type="entry name" value="AAA_lid_13"/>
    <property type="match status" value="1"/>
</dbReference>
<feature type="domain" description="AAA+ ATPase" evidence="2">
    <location>
        <begin position="647"/>
        <end position="776"/>
    </location>
</feature>
<dbReference type="Proteomes" id="UP000028045">
    <property type="component" value="Unassembled WGS sequence"/>
</dbReference>
<dbReference type="InterPro" id="IPR056599">
    <property type="entry name" value="AAA_lid_fung"/>
</dbReference>
<organism evidence="3 4">
    <name type="scientific">Stachybotrys chartarum (strain CBS 109288 / IBT 7711)</name>
    <name type="common">Toxic black mold</name>
    <name type="synonym">Stilbospora chartarum</name>
    <dbReference type="NCBI Taxonomy" id="1280523"/>
    <lineage>
        <taxon>Eukaryota</taxon>
        <taxon>Fungi</taxon>
        <taxon>Dikarya</taxon>
        <taxon>Ascomycota</taxon>
        <taxon>Pezizomycotina</taxon>
        <taxon>Sordariomycetes</taxon>
        <taxon>Hypocreomycetidae</taxon>
        <taxon>Hypocreales</taxon>
        <taxon>Stachybotryaceae</taxon>
        <taxon>Stachybotrys</taxon>
    </lineage>
</organism>
<dbReference type="InterPro" id="IPR002347">
    <property type="entry name" value="SDR_fam"/>
</dbReference>
<feature type="region of interest" description="Disordered" evidence="1">
    <location>
        <begin position="977"/>
        <end position="1025"/>
    </location>
</feature>
<evidence type="ECO:0000313" key="4">
    <source>
        <dbReference type="Proteomes" id="UP000028045"/>
    </source>
</evidence>
<evidence type="ECO:0000313" key="3">
    <source>
        <dbReference type="EMBL" id="KEY74919.1"/>
    </source>
</evidence>
<evidence type="ECO:0000259" key="2">
    <source>
        <dbReference type="SMART" id="SM00382"/>
    </source>
</evidence>
<feature type="compositionally biased region" description="Low complexity" evidence="1">
    <location>
        <begin position="1009"/>
        <end position="1025"/>
    </location>
</feature>
<dbReference type="PRINTS" id="PR00081">
    <property type="entry name" value="GDHRDH"/>
</dbReference>
<dbReference type="Gene3D" id="3.40.50.720">
    <property type="entry name" value="NAD(P)-binding Rossmann-like Domain"/>
    <property type="match status" value="1"/>
</dbReference>
<dbReference type="InterPro" id="IPR003959">
    <property type="entry name" value="ATPase_AAA_core"/>
</dbReference>
<dbReference type="GO" id="GO:0005524">
    <property type="term" value="F:ATP binding"/>
    <property type="evidence" value="ECO:0007669"/>
    <property type="project" value="InterPro"/>
</dbReference>
<dbReference type="CDD" id="cd19481">
    <property type="entry name" value="RecA-like_protease"/>
    <property type="match status" value="1"/>
</dbReference>
<dbReference type="InterPro" id="IPR036291">
    <property type="entry name" value="NAD(P)-bd_dom_sf"/>
</dbReference>
<dbReference type="EMBL" id="KL647405">
    <property type="protein sequence ID" value="KEY74919.1"/>
    <property type="molecule type" value="Genomic_DNA"/>
</dbReference>
<feature type="compositionally biased region" description="Acidic residues" evidence="1">
    <location>
        <begin position="241"/>
        <end position="252"/>
    </location>
</feature>
<name>A0A084BBJ0_STACB</name>
<dbReference type="PANTHER" id="PTHR46411">
    <property type="entry name" value="FAMILY ATPASE, PUTATIVE-RELATED"/>
    <property type="match status" value="1"/>
</dbReference>
<dbReference type="SUPFAM" id="SSF51735">
    <property type="entry name" value="NAD(P)-binding Rossmann-fold domains"/>
    <property type="match status" value="1"/>
</dbReference>
<proteinExistence type="predicted"/>
<dbReference type="PANTHER" id="PTHR46411:SF3">
    <property type="entry name" value="AAA+ ATPASE DOMAIN-CONTAINING PROTEIN"/>
    <property type="match status" value="1"/>
</dbReference>
<dbReference type="HOGENOM" id="CLU_004471_2_3_1"/>
<dbReference type="SMART" id="SM00382">
    <property type="entry name" value="AAA"/>
    <property type="match status" value="1"/>
</dbReference>